<dbReference type="CDD" id="cd00085">
    <property type="entry name" value="HNHc"/>
    <property type="match status" value="1"/>
</dbReference>
<protein>
    <recommendedName>
        <fullName evidence="2">HNH nuclease domain-containing protein</fullName>
    </recommendedName>
</protein>
<gene>
    <name evidence="3" type="ORF">IK1_06056</name>
</gene>
<evidence type="ECO:0000313" key="3">
    <source>
        <dbReference type="EMBL" id="EOP46647.1"/>
    </source>
</evidence>
<evidence type="ECO:0000256" key="1">
    <source>
        <dbReference type="SAM" id="MobiDB-lite"/>
    </source>
</evidence>
<feature type="domain" description="HNH nuclease" evidence="2">
    <location>
        <begin position="115"/>
        <end position="177"/>
    </location>
</feature>
<proteinExistence type="predicted"/>
<reference evidence="4" key="1">
    <citation type="submission" date="2012-12" db="EMBL/GenBank/DDBJ databases">
        <title>The genome sequence of Bacillus cereus VD146.</title>
        <authorList>
            <consortium name="The Broad Institute Genome Sequencing Platform"/>
            <consortium name="The Broad Institute Genome Sequencing Center for Infectious Disease"/>
            <person name="Feldgarden M."/>
            <person name="Van der Auwera G.A."/>
            <person name="Mahillon J."/>
            <person name="Duprez V."/>
            <person name="Timmery S."/>
            <person name="Mattelet C."/>
            <person name="Dierick K."/>
            <person name="Sun M."/>
            <person name="Yu Z."/>
            <person name="Zhu L."/>
            <person name="Hu X."/>
            <person name="Shank E.B."/>
            <person name="Swiecicka I."/>
            <person name="Hansen B.M."/>
            <person name="Andrup L."/>
            <person name="Walker B."/>
            <person name="Young S.K."/>
            <person name="Zeng Q."/>
            <person name="Gargeya S."/>
            <person name="Fitzgerald M."/>
            <person name="Haas B."/>
            <person name="Abouelleil A."/>
            <person name="Alvarado L."/>
            <person name="Arachchi H.M."/>
            <person name="Berlin A.M."/>
            <person name="Chapman S.B."/>
            <person name="Dewar J."/>
            <person name="Goldberg J."/>
            <person name="Griggs A."/>
            <person name="Gujja S."/>
            <person name="Hansen M."/>
            <person name="Howarth C."/>
            <person name="Imamovic A."/>
            <person name="Larimer J."/>
            <person name="McCowan C."/>
            <person name="Murphy C."/>
            <person name="Neiman D."/>
            <person name="Pearson M."/>
            <person name="Priest M."/>
            <person name="Roberts A."/>
            <person name="Saif S."/>
            <person name="Shea T."/>
            <person name="Sisk P."/>
            <person name="Sykes S."/>
            <person name="Wortman J."/>
            <person name="Nusbaum C."/>
            <person name="Birren B."/>
        </authorList>
    </citation>
    <scope>NUCLEOTIDE SEQUENCE [LARGE SCALE GENOMIC DNA]</scope>
    <source>
        <strain evidence="4">VD146</strain>
    </source>
</reference>
<dbReference type="PATRIC" id="fig|1053236.3.peg.645"/>
<accession>R8NK06</accession>
<dbReference type="HOGENOM" id="CLU_1198878_0_0_9"/>
<dbReference type="EMBL" id="AHFE01000014">
    <property type="protein sequence ID" value="EOP46647.1"/>
    <property type="molecule type" value="Genomic_DNA"/>
</dbReference>
<dbReference type="InterPro" id="IPR003615">
    <property type="entry name" value="HNH_nuc"/>
</dbReference>
<sequence>MDGKVCRKCKEWKVYSDYPENKKCKNGREGTCRNCRSEYSKRWHEENKESRAKKTKRWYEKNKERKAESDRRWYEKNKEHRAEQRRKWEKENQEKRYSYGVKRRSLKHNVKFTPSQRTELLNKDNWTCQCCGIKVHDRRTGDWNTHDKAHIDHLIPLTKGGDSTPDNLQVLCRTCNIKKHNKTEIEIEQTGQARLVI</sequence>
<feature type="region of interest" description="Disordered" evidence="1">
    <location>
        <begin position="42"/>
        <end position="94"/>
    </location>
</feature>
<dbReference type="PANTHER" id="PTHR33877">
    <property type="entry name" value="SLL1193 PROTEIN"/>
    <property type="match status" value="1"/>
</dbReference>
<dbReference type="GO" id="GO:0003676">
    <property type="term" value="F:nucleic acid binding"/>
    <property type="evidence" value="ECO:0007669"/>
    <property type="project" value="InterPro"/>
</dbReference>
<dbReference type="AlphaFoldDB" id="R8NK06"/>
<dbReference type="GO" id="GO:0004519">
    <property type="term" value="F:endonuclease activity"/>
    <property type="evidence" value="ECO:0007669"/>
    <property type="project" value="InterPro"/>
</dbReference>
<dbReference type="SMART" id="SM00507">
    <property type="entry name" value="HNHc"/>
    <property type="match status" value="1"/>
</dbReference>
<comment type="caution">
    <text evidence="3">The sequence shown here is derived from an EMBL/GenBank/DDBJ whole genome shotgun (WGS) entry which is preliminary data.</text>
</comment>
<dbReference type="PANTHER" id="PTHR33877:SF2">
    <property type="entry name" value="OS07G0170200 PROTEIN"/>
    <property type="match status" value="1"/>
</dbReference>
<organism evidence="3 4">
    <name type="scientific">Bacillus cereus (strain VD146)</name>
    <dbReference type="NCBI Taxonomy" id="1053236"/>
    <lineage>
        <taxon>Bacteria</taxon>
        <taxon>Bacillati</taxon>
        <taxon>Bacillota</taxon>
        <taxon>Bacilli</taxon>
        <taxon>Bacillales</taxon>
        <taxon>Bacillaceae</taxon>
        <taxon>Bacillus</taxon>
        <taxon>Bacillus cereus group</taxon>
    </lineage>
</organism>
<evidence type="ECO:0000259" key="2">
    <source>
        <dbReference type="SMART" id="SM00507"/>
    </source>
</evidence>
<dbReference type="Pfam" id="PF01844">
    <property type="entry name" value="HNH"/>
    <property type="match status" value="1"/>
</dbReference>
<dbReference type="Proteomes" id="UP000014020">
    <property type="component" value="Unassembled WGS sequence"/>
</dbReference>
<evidence type="ECO:0000313" key="4">
    <source>
        <dbReference type="Proteomes" id="UP000014020"/>
    </source>
</evidence>
<dbReference type="InterPro" id="IPR002711">
    <property type="entry name" value="HNH"/>
</dbReference>
<dbReference type="Gene3D" id="1.10.30.50">
    <property type="match status" value="1"/>
</dbReference>
<dbReference type="InterPro" id="IPR052892">
    <property type="entry name" value="NA-targeting_endonuclease"/>
</dbReference>
<dbReference type="GO" id="GO:0008270">
    <property type="term" value="F:zinc ion binding"/>
    <property type="evidence" value="ECO:0007669"/>
    <property type="project" value="InterPro"/>
</dbReference>
<name>R8NK06_BACCX</name>